<dbReference type="Proteomes" id="UP000322025">
    <property type="component" value="Unassembled WGS sequence"/>
</dbReference>
<accession>A0A5M9HWP2</accession>
<reference evidence="2" key="1">
    <citation type="submission" date="2019-07" db="EMBL/GenBank/DDBJ databases">
        <authorList>
            <person name="Wongkuna S."/>
            <person name="Scaria J."/>
        </authorList>
    </citation>
    <scope>NUCLEOTIDE SEQUENCE [LARGE SCALE GENOMIC DNA]</scope>
    <source>
        <strain evidence="2">SW178</strain>
    </source>
</reference>
<dbReference type="Pfam" id="PF00534">
    <property type="entry name" value="Glycos_transf_1"/>
    <property type="match status" value="1"/>
</dbReference>
<protein>
    <submittedName>
        <fullName evidence="2">Glycosyltransferase</fullName>
    </submittedName>
</protein>
<dbReference type="EMBL" id="VMSO01000011">
    <property type="protein sequence ID" value="KAA8501158.1"/>
    <property type="molecule type" value="Genomic_DNA"/>
</dbReference>
<dbReference type="SUPFAM" id="SSF53756">
    <property type="entry name" value="UDP-Glycosyltransferase/glycogen phosphorylase"/>
    <property type="match status" value="1"/>
</dbReference>
<gene>
    <name evidence="2" type="ORF">FNY66_09620</name>
</gene>
<feature type="domain" description="Glycosyl transferase family 1" evidence="1">
    <location>
        <begin position="216"/>
        <end position="370"/>
    </location>
</feature>
<dbReference type="InterPro" id="IPR001296">
    <property type="entry name" value="Glyco_trans_1"/>
</dbReference>
<evidence type="ECO:0000313" key="2">
    <source>
        <dbReference type="EMBL" id="KAA8501158.1"/>
    </source>
</evidence>
<evidence type="ECO:0000259" key="1">
    <source>
        <dbReference type="Pfam" id="PF00534"/>
    </source>
</evidence>
<dbReference type="Gene3D" id="3.40.50.2000">
    <property type="entry name" value="Glycogen Phosphorylase B"/>
    <property type="match status" value="2"/>
</dbReference>
<keyword evidence="3" id="KW-1185">Reference proteome</keyword>
<organism evidence="2 3">
    <name type="scientific">Mediterraneibacter catenae</name>
    <dbReference type="NCBI Taxonomy" id="2594882"/>
    <lineage>
        <taxon>Bacteria</taxon>
        <taxon>Bacillati</taxon>
        <taxon>Bacillota</taxon>
        <taxon>Clostridia</taxon>
        <taxon>Lachnospirales</taxon>
        <taxon>Lachnospiraceae</taxon>
        <taxon>Mediterraneibacter</taxon>
    </lineage>
</organism>
<dbReference type="AlphaFoldDB" id="A0A5M9HWP2"/>
<keyword evidence="2" id="KW-0808">Transferase</keyword>
<comment type="caution">
    <text evidence="2">The sequence shown here is derived from an EMBL/GenBank/DDBJ whole genome shotgun (WGS) entry which is preliminary data.</text>
</comment>
<dbReference type="OrthoDB" id="9762705at2"/>
<dbReference type="PANTHER" id="PTHR12526">
    <property type="entry name" value="GLYCOSYLTRANSFERASE"/>
    <property type="match status" value="1"/>
</dbReference>
<proteinExistence type="predicted"/>
<dbReference type="RefSeq" id="WP_150310984.1">
    <property type="nucleotide sequence ID" value="NZ_VMSO01000011.1"/>
</dbReference>
<dbReference type="CDD" id="cd03811">
    <property type="entry name" value="GT4_GT28_WabH-like"/>
    <property type="match status" value="1"/>
</dbReference>
<dbReference type="PANTHER" id="PTHR12526:SF630">
    <property type="entry name" value="GLYCOSYLTRANSFERASE"/>
    <property type="match status" value="1"/>
</dbReference>
<dbReference type="GO" id="GO:0016757">
    <property type="term" value="F:glycosyltransferase activity"/>
    <property type="evidence" value="ECO:0007669"/>
    <property type="project" value="InterPro"/>
</dbReference>
<evidence type="ECO:0000313" key="3">
    <source>
        <dbReference type="Proteomes" id="UP000322025"/>
    </source>
</evidence>
<name>A0A5M9HWP2_9FIRM</name>
<sequence>MKHIIFVMPTLRMGGAERALVSLLKTLDPKRVKVDLFLFERGGVLEKEVPSWVKIIQSDPIVRDMTLELRNYLGELLRHRKLSAAITRLKITAMARRRKNYFSWGAIEKYIPSVPGHYDVAVGFLEGFTDFFVVDKVNADRKIGWIHTDMSGKIFNKQEMAYYRKLDMLATISEKCRTAFITRSEYPGERMRVIENIVLPQEILHKADETVDEMWDSSKVHIVSVGRLEYLKGMDIAAKTALILKENGCDFVWHIYGRGLMREEISQYVKQNNLSDCFILEGQRPNPYPYMKKADIIVQPSRREGKSLVLDEAKILGKAIVVTNYPSVTDQITDRKTGIIVDTTPQAIAEGVELLVTDKRLKSNLEDNCRRAPNRSRLVVDQFYKLTDI</sequence>